<reference evidence="2 3" key="1">
    <citation type="journal article" date="2007" name="Nature">
        <title>Evolution of genes and genomes on the Drosophila phylogeny.</title>
        <authorList>
            <consortium name="Drosophila 12 Genomes Consortium"/>
            <person name="Clark A.G."/>
            <person name="Eisen M.B."/>
            <person name="Smith D.R."/>
            <person name="Bergman C.M."/>
            <person name="Oliver B."/>
            <person name="Markow T.A."/>
            <person name="Kaufman T.C."/>
            <person name="Kellis M."/>
            <person name="Gelbart W."/>
            <person name="Iyer V.N."/>
            <person name="Pollard D.A."/>
            <person name="Sackton T.B."/>
            <person name="Larracuente A.M."/>
            <person name="Singh N.D."/>
            <person name="Abad J.P."/>
            <person name="Abt D.N."/>
            <person name="Adryan B."/>
            <person name="Aguade M."/>
            <person name="Akashi H."/>
            <person name="Anderson W.W."/>
            <person name="Aquadro C.F."/>
            <person name="Ardell D.H."/>
            <person name="Arguello R."/>
            <person name="Artieri C.G."/>
            <person name="Barbash D.A."/>
            <person name="Barker D."/>
            <person name="Barsanti P."/>
            <person name="Batterham P."/>
            <person name="Batzoglou S."/>
            <person name="Begun D."/>
            <person name="Bhutkar A."/>
            <person name="Blanco E."/>
            <person name="Bosak S.A."/>
            <person name="Bradley R.K."/>
            <person name="Brand A.D."/>
            <person name="Brent M.R."/>
            <person name="Brooks A.N."/>
            <person name="Brown R.H."/>
            <person name="Butlin R.K."/>
            <person name="Caggese C."/>
            <person name="Calvi B.R."/>
            <person name="Bernardo de Carvalho A."/>
            <person name="Caspi A."/>
            <person name="Castrezana S."/>
            <person name="Celniker S.E."/>
            <person name="Chang J.L."/>
            <person name="Chapple C."/>
            <person name="Chatterji S."/>
            <person name="Chinwalla A."/>
            <person name="Civetta A."/>
            <person name="Clifton S.W."/>
            <person name="Comeron J.M."/>
            <person name="Costello J.C."/>
            <person name="Coyne J.A."/>
            <person name="Daub J."/>
            <person name="David R.G."/>
            <person name="Delcher A.L."/>
            <person name="Delehaunty K."/>
            <person name="Do C.B."/>
            <person name="Ebling H."/>
            <person name="Edwards K."/>
            <person name="Eickbush T."/>
            <person name="Evans J.D."/>
            <person name="Filipski A."/>
            <person name="Findeiss S."/>
            <person name="Freyhult E."/>
            <person name="Fulton L."/>
            <person name="Fulton R."/>
            <person name="Garcia A.C."/>
            <person name="Gardiner A."/>
            <person name="Garfield D.A."/>
            <person name="Garvin B.E."/>
            <person name="Gibson G."/>
            <person name="Gilbert D."/>
            <person name="Gnerre S."/>
            <person name="Godfrey J."/>
            <person name="Good R."/>
            <person name="Gotea V."/>
            <person name="Gravely B."/>
            <person name="Greenberg A.J."/>
            <person name="Griffiths-Jones S."/>
            <person name="Gross S."/>
            <person name="Guigo R."/>
            <person name="Gustafson E.A."/>
            <person name="Haerty W."/>
            <person name="Hahn M.W."/>
            <person name="Halligan D.L."/>
            <person name="Halpern A.L."/>
            <person name="Halter G.M."/>
            <person name="Han M.V."/>
            <person name="Heger A."/>
            <person name="Hillier L."/>
            <person name="Hinrichs A.S."/>
            <person name="Holmes I."/>
            <person name="Hoskins R.A."/>
            <person name="Hubisz M.J."/>
            <person name="Hultmark D."/>
            <person name="Huntley M.A."/>
            <person name="Jaffe D.B."/>
            <person name="Jagadeeshan S."/>
            <person name="Jeck W.R."/>
            <person name="Johnson J."/>
            <person name="Jones C.D."/>
            <person name="Jordan W.C."/>
            <person name="Karpen G.H."/>
            <person name="Kataoka E."/>
            <person name="Keightley P.D."/>
            <person name="Kheradpour P."/>
            <person name="Kirkness E.F."/>
            <person name="Koerich L.B."/>
            <person name="Kristiansen K."/>
            <person name="Kudrna D."/>
            <person name="Kulathinal R.J."/>
            <person name="Kumar S."/>
            <person name="Kwok R."/>
            <person name="Lander E."/>
            <person name="Langley C.H."/>
            <person name="Lapoint R."/>
            <person name="Lazzaro B.P."/>
            <person name="Lee S.J."/>
            <person name="Levesque L."/>
            <person name="Li R."/>
            <person name="Lin C.F."/>
            <person name="Lin M.F."/>
            <person name="Lindblad-Toh K."/>
            <person name="Llopart A."/>
            <person name="Long M."/>
            <person name="Low L."/>
            <person name="Lozovsky E."/>
            <person name="Lu J."/>
            <person name="Luo M."/>
            <person name="Machado C.A."/>
            <person name="Makalowski W."/>
            <person name="Marzo M."/>
            <person name="Matsuda M."/>
            <person name="Matzkin L."/>
            <person name="McAllister B."/>
            <person name="McBride C.S."/>
            <person name="McKernan B."/>
            <person name="McKernan K."/>
            <person name="Mendez-Lago M."/>
            <person name="Minx P."/>
            <person name="Mollenhauer M.U."/>
            <person name="Montooth K."/>
            <person name="Mount S.M."/>
            <person name="Mu X."/>
            <person name="Myers E."/>
            <person name="Negre B."/>
            <person name="Newfeld S."/>
            <person name="Nielsen R."/>
            <person name="Noor M.A."/>
            <person name="O'Grady P."/>
            <person name="Pachter L."/>
            <person name="Papaceit M."/>
            <person name="Parisi M.J."/>
            <person name="Parisi M."/>
            <person name="Parts L."/>
            <person name="Pedersen J.S."/>
            <person name="Pesole G."/>
            <person name="Phillippy A.M."/>
            <person name="Ponting C.P."/>
            <person name="Pop M."/>
            <person name="Porcelli D."/>
            <person name="Powell J.R."/>
            <person name="Prohaska S."/>
            <person name="Pruitt K."/>
            <person name="Puig M."/>
            <person name="Quesneville H."/>
            <person name="Ram K.R."/>
            <person name="Rand D."/>
            <person name="Rasmussen M.D."/>
            <person name="Reed L.K."/>
            <person name="Reenan R."/>
            <person name="Reily A."/>
            <person name="Remington K.A."/>
            <person name="Rieger T.T."/>
            <person name="Ritchie M.G."/>
            <person name="Robin C."/>
            <person name="Rogers Y.H."/>
            <person name="Rohde C."/>
            <person name="Rozas J."/>
            <person name="Rubenfield M.J."/>
            <person name="Ruiz A."/>
            <person name="Russo S."/>
            <person name="Salzberg S.L."/>
            <person name="Sanchez-Gracia A."/>
            <person name="Saranga D.J."/>
            <person name="Sato H."/>
            <person name="Schaeffer S.W."/>
            <person name="Schatz M.C."/>
            <person name="Schlenke T."/>
            <person name="Schwartz R."/>
            <person name="Segarra C."/>
            <person name="Singh R.S."/>
            <person name="Sirot L."/>
            <person name="Sirota M."/>
            <person name="Sisneros N.B."/>
            <person name="Smith C.D."/>
            <person name="Smith T.F."/>
            <person name="Spieth J."/>
            <person name="Stage D.E."/>
            <person name="Stark A."/>
            <person name="Stephan W."/>
            <person name="Strausberg R.L."/>
            <person name="Strempel S."/>
            <person name="Sturgill D."/>
            <person name="Sutton G."/>
            <person name="Sutton G.G."/>
            <person name="Tao W."/>
            <person name="Teichmann S."/>
            <person name="Tobari Y.N."/>
            <person name="Tomimura Y."/>
            <person name="Tsolas J.M."/>
            <person name="Valente V.L."/>
            <person name="Venter E."/>
            <person name="Venter J.C."/>
            <person name="Vicario S."/>
            <person name="Vieira F.G."/>
            <person name="Vilella A.J."/>
            <person name="Villasante A."/>
            <person name="Walenz B."/>
            <person name="Wang J."/>
            <person name="Wasserman M."/>
            <person name="Watts T."/>
            <person name="Wilson D."/>
            <person name="Wilson R.K."/>
            <person name="Wing R.A."/>
            <person name="Wolfner M.F."/>
            <person name="Wong A."/>
            <person name="Wong G.K."/>
            <person name="Wu C.I."/>
            <person name="Wu G."/>
            <person name="Yamamoto D."/>
            <person name="Yang H.P."/>
            <person name="Yang S.P."/>
            <person name="Yorke J.A."/>
            <person name="Yoshida K."/>
            <person name="Zdobnov E."/>
            <person name="Zhang P."/>
            <person name="Zhang Y."/>
            <person name="Zimin A.V."/>
            <person name="Baldwin J."/>
            <person name="Abdouelleil A."/>
            <person name="Abdulkadir J."/>
            <person name="Abebe A."/>
            <person name="Abera B."/>
            <person name="Abreu J."/>
            <person name="Acer S.C."/>
            <person name="Aftuck L."/>
            <person name="Alexander A."/>
            <person name="An P."/>
            <person name="Anderson E."/>
            <person name="Anderson S."/>
            <person name="Arachi H."/>
            <person name="Azer M."/>
            <person name="Bachantsang P."/>
            <person name="Barry A."/>
            <person name="Bayul T."/>
            <person name="Berlin A."/>
            <person name="Bessette D."/>
            <person name="Bloom T."/>
            <person name="Blye J."/>
            <person name="Boguslavskiy L."/>
            <person name="Bonnet C."/>
            <person name="Boukhgalter B."/>
            <person name="Bourzgui I."/>
            <person name="Brown A."/>
            <person name="Cahill P."/>
            <person name="Channer S."/>
            <person name="Cheshatsang Y."/>
            <person name="Chuda L."/>
            <person name="Citroen M."/>
            <person name="Collymore A."/>
            <person name="Cooke P."/>
            <person name="Costello M."/>
            <person name="D'Aco K."/>
            <person name="Daza R."/>
            <person name="De Haan G."/>
            <person name="DeGray S."/>
            <person name="DeMaso C."/>
            <person name="Dhargay N."/>
            <person name="Dooley K."/>
            <person name="Dooley E."/>
            <person name="Doricent M."/>
            <person name="Dorje P."/>
            <person name="Dorjee K."/>
            <person name="Dupes A."/>
            <person name="Elong R."/>
            <person name="Falk J."/>
            <person name="Farina A."/>
            <person name="Faro S."/>
            <person name="Ferguson D."/>
            <person name="Fisher S."/>
            <person name="Foley C.D."/>
            <person name="Franke A."/>
            <person name="Friedrich D."/>
            <person name="Gadbois L."/>
            <person name="Gearin G."/>
            <person name="Gearin C.R."/>
            <person name="Giannoukos G."/>
            <person name="Goode T."/>
            <person name="Graham J."/>
            <person name="Grandbois E."/>
            <person name="Grewal S."/>
            <person name="Gyaltsen K."/>
            <person name="Hafez N."/>
            <person name="Hagos B."/>
            <person name="Hall J."/>
            <person name="Henson C."/>
            <person name="Hollinger A."/>
            <person name="Honan T."/>
            <person name="Huard M.D."/>
            <person name="Hughes L."/>
            <person name="Hurhula B."/>
            <person name="Husby M.E."/>
            <person name="Kamat A."/>
            <person name="Kanga B."/>
            <person name="Kashin S."/>
            <person name="Khazanovich D."/>
            <person name="Kisner P."/>
            <person name="Lance K."/>
            <person name="Lara M."/>
            <person name="Lee W."/>
            <person name="Lennon N."/>
            <person name="Letendre F."/>
            <person name="LeVine R."/>
            <person name="Lipovsky A."/>
            <person name="Liu X."/>
            <person name="Liu J."/>
            <person name="Liu S."/>
            <person name="Lokyitsang T."/>
            <person name="Lokyitsang Y."/>
            <person name="Lubonja R."/>
            <person name="Lui A."/>
            <person name="MacDonald P."/>
            <person name="Magnisalis V."/>
            <person name="Maru K."/>
            <person name="Matthews C."/>
            <person name="McCusker W."/>
            <person name="McDonough S."/>
            <person name="Mehta T."/>
            <person name="Meldrim J."/>
            <person name="Meneus L."/>
            <person name="Mihai O."/>
            <person name="Mihalev A."/>
            <person name="Mihova T."/>
            <person name="Mittelman R."/>
            <person name="Mlenga V."/>
            <person name="Montmayeur A."/>
            <person name="Mulrain L."/>
            <person name="Navidi A."/>
            <person name="Naylor J."/>
            <person name="Negash T."/>
            <person name="Nguyen T."/>
            <person name="Nguyen N."/>
            <person name="Nicol R."/>
            <person name="Norbu C."/>
            <person name="Norbu N."/>
            <person name="Novod N."/>
            <person name="O'Neill B."/>
            <person name="Osman S."/>
            <person name="Markiewicz E."/>
            <person name="Oyono O.L."/>
            <person name="Patti C."/>
            <person name="Phunkhang P."/>
            <person name="Pierre F."/>
            <person name="Priest M."/>
            <person name="Raghuraman S."/>
            <person name="Rege F."/>
            <person name="Reyes R."/>
            <person name="Rise C."/>
            <person name="Rogov P."/>
            <person name="Ross K."/>
            <person name="Ryan E."/>
            <person name="Settipalli S."/>
            <person name="Shea T."/>
            <person name="Sherpa N."/>
            <person name="Shi L."/>
            <person name="Shih D."/>
            <person name="Sparrow T."/>
            <person name="Spaulding J."/>
            <person name="Stalker J."/>
            <person name="Stange-Thomann N."/>
            <person name="Stavropoulos S."/>
            <person name="Stone C."/>
            <person name="Strader C."/>
            <person name="Tesfaye S."/>
            <person name="Thomson T."/>
            <person name="Thoulutsang Y."/>
            <person name="Thoulutsang D."/>
            <person name="Topham K."/>
            <person name="Topping I."/>
            <person name="Tsamla T."/>
            <person name="Vassiliev H."/>
            <person name="Vo A."/>
            <person name="Wangchuk T."/>
            <person name="Wangdi T."/>
            <person name="Weiand M."/>
            <person name="Wilkinson J."/>
            <person name="Wilson A."/>
            <person name="Yadav S."/>
            <person name="Young G."/>
            <person name="Yu Q."/>
            <person name="Zembek L."/>
            <person name="Zhong D."/>
            <person name="Zimmer A."/>
            <person name="Zwirko Z."/>
            <person name="Jaffe D.B."/>
            <person name="Alvarez P."/>
            <person name="Brockman W."/>
            <person name="Butler J."/>
            <person name="Chin C."/>
            <person name="Gnerre S."/>
            <person name="Grabherr M."/>
            <person name="Kleber M."/>
            <person name="Mauceli E."/>
            <person name="MacCallum I."/>
        </authorList>
    </citation>
    <scope>NUCLEOTIDE SEQUENCE [LARGE SCALE GENOMIC DNA]</scope>
    <source>
        <strain evidence="3">Tucson 14024-0371.13</strain>
    </source>
</reference>
<feature type="region of interest" description="Disordered" evidence="1">
    <location>
        <begin position="378"/>
        <end position="401"/>
    </location>
</feature>
<dbReference type="GeneID" id="6498772"/>
<evidence type="ECO:0000313" key="3">
    <source>
        <dbReference type="Proteomes" id="UP000007801"/>
    </source>
</evidence>
<dbReference type="Proteomes" id="UP000007801">
    <property type="component" value="Unassembled WGS sequence"/>
</dbReference>
<sequence length="693" mass="71370">MASSSSPSSSSSSSSSSAAAASSSGSSSSSSNNNNNNENNNNNNTNNNDEIQTDLMNLNPQDTIEEIERSLLPVMNRLLLRQEEEARMRAFQLAALQHQDPPIVANPERYMRHVLGSRRRPVQRNDGEAGDVGDVGDFNHGFAFGMGMGMGVGLGLGLGEPHVMSVARHGGGDAELVIHPRVPGLIGFAQYRGAGDGNRDLLNLNDVMPLNQQRYIQFGHLGAGRAEGGGVGGGGPGEGAGAGAGEGVVAATGPRQGPGAALGLGPRLRIGIRLRGGAAAAAAAAAAAGVPIEEFGAGGEAGGAIAPREGPAARDEGLPAVHGLHRGAGVLRALRMPETGGRGVPEARVSGQAVRGLPAEGHPEGGVPTSISNILGTSTAPPLPQRRCGENGRVRAPARVRSRAEGERSFYGLGDERTRDEYGPAALNSIFGEEGIPVPRSRAEVGRFAFGRARSDLRPPPFGGSYADMGSRSLGGNYAAVETPFIEGSFGEVGTSSAMVRGPSLRRTLTEMGTPSRESASAEVGTPSVIARGSSSLGSTVEEAGLGGDVPAREVPEVGVVPPVPFLDPTSAVAAPPVAPPRVDVPPSGAASSGLATVVVNNGAGDRAVTLETETPIDGPPQAGQDNAVAVIENNAEVPEPRRRAERDRNVRNILRLCDFIQQQLATIAEQIDSYEQKLTLHWSSREPDGDAL</sequence>
<accession>B3N102</accession>
<dbReference type="OrthoDB" id="10680393at2759"/>
<dbReference type="AlphaFoldDB" id="B3N102"/>
<proteinExistence type="predicted"/>
<gene>
    <name evidence="2" type="primary">Dana\GF15971</name>
    <name evidence="2" type="synonym">dana_GLEANR_17065</name>
    <name evidence="2" type="ORF">GF15971</name>
</gene>
<dbReference type="HOGENOM" id="CLU_397549_0_0_1"/>
<keyword evidence="3" id="KW-1185">Reference proteome</keyword>
<dbReference type="eggNOG" id="ENOG502TCDY">
    <property type="taxonomic scope" value="Eukaryota"/>
</dbReference>
<dbReference type="EMBL" id="CH902650">
    <property type="protein sequence ID" value="EDV30037.1"/>
    <property type="molecule type" value="Genomic_DNA"/>
</dbReference>
<evidence type="ECO:0000313" key="2">
    <source>
        <dbReference type="EMBL" id="EDV30037.1"/>
    </source>
</evidence>
<feature type="compositionally biased region" description="Low complexity" evidence="1">
    <location>
        <begin position="1"/>
        <end position="48"/>
    </location>
</feature>
<dbReference type="InParanoid" id="B3N102"/>
<protein>
    <submittedName>
        <fullName evidence="2">Uncharacterized protein</fullName>
    </submittedName>
</protein>
<dbReference type="OMA" id="PERYMRH"/>
<feature type="region of interest" description="Disordered" evidence="1">
    <location>
        <begin position="1"/>
        <end position="53"/>
    </location>
</feature>
<dbReference type="KEGG" id="dan:6498772"/>
<organism evidence="2 3">
    <name type="scientific">Drosophila ananassae</name>
    <name type="common">Fruit fly</name>
    <dbReference type="NCBI Taxonomy" id="7217"/>
    <lineage>
        <taxon>Eukaryota</taxon>
        <taxon>Metazoa</taxon>
        <taxon>Ecdysozoa</taxon>
        <taxon>Arthropoda</taxon>
        <taxon>Hexapoda</taxon>
        <taxon>Insecta</taxon>
        <taxon>Pterygota</taxon>
        <taxon>Neoptera</taxon>
        <taxon>Endopterygota</taxon>
        <taxon>Diptera</taxon>
        <taxon>Brachycera</taxon>
        <taxon>Muscomorpha</taxon>
        <taxon>Ephydroidea</taxon>
        <taxon>Drosophilidae</taxon>
        <taxon>Drosophila</taxon>
        <taxon>Sophophora</taxon>
    </lineage>
</organism>
<evidence type="ECO:0000256" key="1">
    <source>
        <dbReference type="SAM" id="MobiDB-lite"/>
    </source>
</evidence>
<name>B3N102_DROAN</name>